<organism evidence="2">
    <name type="scientific">marine sediment metagenome</name>
    <dbReference type="NCBI Taxonomy" id="412755"/>
    <lineage>
        <taxon>unclassified sequences</taxon>
        <taxon>metagenomes</taxon>
        <taxon>ecological metagenomes</taxon>
    </lineage>
</organism>
<dbReference type="InterPro" id="IPR051840">
    <property type="entry name" value="NifX/NifY_domain"/>
</dbReference>
<sequence>MEILAIPTFRDGGLNEKVHPKFGMCESFTFITLNNNEITQVKVIENSAADETRSRGNLAAKIVRNNGSEKLIVKKLGTNASMALNSLKVKTYQAPDGSILVKDLLALYVKGKLKITPAEDLIYDEDLA</sequence>
<evidence type="ECO:0000313" key="2">
    <source>
        <dbReference type="EMBL" id="GAF83475.1"/>
    </source>
</evidence>
<dbReference type="InterPro" id="IPR003731">
    <property type="entry name" value="Di-Nase_FeMo-co_biosynth"/>
</dbReference>
<dbReference type="PANTHER" id="PTHR33937">
    <property type="entry name" value="IRON-MOLYBDENUM PROTEIN-RELATED-RELATED"/>
    <property type="match status" value="1"/>
</dbReference>
<protein>
    <recommendedName>
        <fullName evidence="1">Dinitrogenase iron-molybdenum cofactor biosynthesis domain-containing protein</fullName>
    </recommendedName>
</protein>
<dbReference type="SUPFAM" id="SSF53146">
    <property type="entry name" value="Nitrogenase accessory factor-like"/>
    <property type="match status" value="1"/>
</dbReference>
<comment type="caution">
    <text evidence="2">The sequence shown here is derived from an EMBL/GenBank/DDBJ whole genome shotgun (WGS) entry which is preliminary data.</text>
</comment>
<dbReference type="InterPro" id="IPR036105">
    <property type="entry name" value="DiNase_FeMo-co_biosyn_sf"/>
</dbReference>
<dbReference type="Pfam" id="PF02579">
    <property type="entry name" value="Nitro_FeMo-Co"/>
    <property type="match status" value="1"/>
</dbReference>
<feature type="domain" description="Dinitrogenase iron-molybdenum cofactor biosynthesis" evidence="1">
    <location>
        <begin position="15"/>
        <end position="99"/>
    </location>
</feature>
<gene>
    <name evidence="2" type="ORF">S01H1_04257</name>
</gene>
<dbReference type="PANTHER" id="PTHR33937:SF2">
    <property type="entry name" value="DINITROGENASE IRON-MOLYBDENUM COFACTOR BIOSYNTHESIS DOMAIN-CONTAINING PROTEIN"/>
    <property type="match status" value="1"/>
</dbReference>
<reference evidence="2" key="1">
    <citation type="journal article" date="2014" name="Front. Microbiol.">
        <title>High frequency of phylogenetically diverse reductive dehalogenase-homologous genes in deep subseafloor sedimentary metagenomes.</title>
        <authorList>
            <person name="Kawai M."/>
            <person name="Futagami T."/>
            <person name="Toyoda A."/>
            <person name="Takaki Y."/>
            <person name="Nishi S."/>
            <person name="Hori S."/>
            <person name="Arai W."/>
            <person name="Tsubouchi T."/>
            <person name="Morono Y."/>
            <person name="Uchiyama I."/>
            <person name="Ito T."/>
            <person name="Fujiyama A."/>
            <person name="Inagaki F."/>
            <person name="Takami H."/>
        </authorList>
    </citation>
    <scope>NUCLEOTIDE SEQUENCE</scope>
    <source>
        <strain evidence="2">Expedition CK06-06</strain>
    </source>
</reference>
<proteinExistence type="predicted"/>
<evidence type="ECO:0000259" key="1">
    <source>
        <dbReference type="Pfam" id="PF02579"/>
    </source>
</evidence>
<dbReference type="AlphaFoldDB" id="X0U4U0"/>
<dbReference type="EMBL" id="BARS01002259">
    <property type="protein sequence ID" value="GAF83475.1"/>
    <property type="molecule type" value="Genomic_DNA"/>
</dbReference>
<accession>X0U4U0</accession>
<dbReference type="Gene3D" id="3.30.420.130">
    <property type="entry name" value="Dinitrogenase iron-molybdenum cofactor biosynthesis domain"/>
    <property type="match status" value="1"/>
</dbReference>
<name>X0U4U0_9ZZZZ</name>